<keyword evidence="2" id="KW-1185">Reference proteome</keyword>
<comment type="caution">
    <text evidence="1">The sequence shown here is derived from an EMBL/GenBank/DDBJ whole genome shotgun (WGS) entry which is preliminary data.</text>
</comment>
<sequence length="177" mass="18132">MIRTLLSSGLLFLALTGNALAAPQKETFRDWAAGLDEVNTGEDLRKTCRAETSTSADGGQTATLAIAIGDGDVLPPDAYPAITISMTAPAPAGEGIPVAFEIGGKRLDIQAVGDGKQVTINNAKETSLTLLRAMAAGSTIDITVAGKPVPALSLKGFTAAYRQIGAWCGFPTGDVAK</sequence>
<reference evidence="1" key="1">
    <citation type="submission" date="2021-01" db="EMBL/GenBank/DDBJ databases">
        <authorList>
            <person name="Sun Q."/>
        </authorList>
    </citation>
    <scope>NUCLEOTIDE SEQUENCE</scope>
    <source>
        <strain evidence="1">YIM B02566</strain>
    </source>
</reference>
<organism evidence="1 2">
    <name type="scientific">Taklimakanibacter albus</name>
    <dbReference type="NCBI Taxonomy" id="2800327"/>
    <lineage>
        <taxon>Bacteria</taxon>
        <taxon>Pseudomonadati</taxon>
        <taxon>Pseudomonadota</taxon>
        <taxon>Alphaproteobacteria</taxon>
        <taxon>Hyphomicrobiales</taxon>
        <taxon>Aestuariivirgaceae</taxon>
        <taxon>Taklimakanibacter</taxon>
    </lineage>
</organism>
<accession>A0ACC5RFK9</accession>
<evidence type="ECO:0000313" key="1">
    <source>
        <dbReference type="EMBL" id="MBK1871432.1"/>
    </source>
</evidence>
<evidence type="ECO:0000313" key="2">
    <source>
        <dbReference type="Proteomes" id="UP000616151"/>
    </source>
</evidence>
<dbReference type="EMBL" id="JAENHL010000008">
    <property type="protein sequence ID" value="MBK1871432.1"/>
    <property type="molecule type" value="Genomic_DNA"/>
</dbReference>
<protein>
    <submittedName>
        <fullName evidence="1">Uncharacterized protein</fullName>
    </submittedName>
</protein>
<name>A0ACC5RFK9_9HYPH</name>
<proteinExistence type="predicted"/>
<gene>
    <name evidence="1" type="ORF">JHL16_34010</name>
</gene>
<dbReference type="Proteomes" id="UP000616151">
    <property type="component" value="Unassembled WGS sequence"/>
</dbReference>